<comment type="similarity">
    <text evidence="1">Belongs to the DNA/RNA non-specific endonuclease family.</text>
</comment>
<evidence type="ECO:0000256" key="1">
    <source>
        <dbReference type="ARBA" id="ARBA00010052"/>
    </source>
</evidence>
<protein>
    <submittedName>
        <fullName evidence="7">DNA/RNA non-specific endonuclease</fullName>
    </submittedName>
</protein>
<evidence type="ECO:0000256" key="2">
    <source>
        <dbReference type="ARBA" id="ARBA00022722"/>
    </source>
</evidence>
<dbReference type="FunFam" id="3.40.570.10:FF:000007">
    <property type="entry name" value="Alkaline nuclease"/>
    <property type="match status" value="1"/>
</dbReference>
<dbReference type="SMART" id="SM00892">
    <property type="entry name" value="Endonuclease_NS"/>
    <property type="match status" value="1"/>
</dbReference>
<keyword evidence="3 7" id="KW-0255">Endonuclease</keyword>
<keyword evidence="4" id="KW-0479">Metal-binding</keyword>
<reference evidence="7" key="1">
    <citation type="submission" date="2019-07" db="EMBL/GenBank/DDBJ databases">
        <authorList>
            <person name="Peng Y."/>
            <person name="Han Z."/>
        </authorList>
    </citation>
    <scope>NUCLEOTIDE SEQUENCE</scope>
</reference>
<dbReference type="SUPFAM" id="SSF54060">
    <property type="entry name" value="His-Me finger endonucleases"/>
    <property type="match status" value="1"/>
</dbReference>
<keyword evidence="3 7" id="KW-0378">Hydrolase</keyword>
<dbReference type="GO" id="GO:0004519">
    <property type="term" value="F:endonuclease activity"/>
    <property type="evidence" value="ECO:0007669"/>
    <property type="project" value="UniProtKB-KW"/>
</dbReference>
<feature type="chain" id="PRO_5027694739" evidence="5">
    <location>
        <begin position="18"/>
        <end position="428"/>
    </location>
</feature>
<accession>A0A7D3SUM5</accession>
<dbReference type="InterPro" id="IPR044925">
    <property type="entry name" value="His-Me_finger_sf"/>
</dbReference>
<dbReference type="Pfam" id="PF01223">
    <property type="entry name" value="Endonuclease_NS"/>
    <property type="match status" value="1"/>
</dbReference>
<evidence type="ECO:0000259" key="6">
    <source>
        <dbReference type="SMART" id="SM00892"/>
    </source>
</evidence>
<dbReference type="EMBL" id="MN167473">
    <property type="protein sequence ID" value="QJD55727.1"/>
    <property type="molecule type" value="mRNA"/>
</dbReference>
<dbReference type="Gene3D" id="3.40.570.10">
    <property type="entry name" value="Extracellular Endonuclease, subunit A"/>
    <property type="match status" value="1"/>
</dbReference>
<sequence length="428" mass="48355">MSLLVLTLLALATRVSAVPKAEPKETGCFLNILGNGDMTSLFLNSSRKFPNPNPTYGTALVTFDENETLYVACPNVDPDWKYPLVPDGEEAKCVANTTIYALTSNKTLDFYSLLCDQKFRPYFYEHFSSAKCEFNFTIQYIAQKIAGEDVDIITLCFDKTQILPLYAKYTTNKWSANFVYYNPNINFSYVPDSLFDDLVPWRVYAQTKQTMENLGVFGYITDDVYLVPGQLAAYDDFLTQFQRDSTFDYANAPFQWNTVNGGNWKNVTSSIQWLVTEGIDLGDVTILSGTLRIATLPNKGGRPVELFLSGDGRMPVPGWFWKLMIARTPQLAVVFFVYNNPYVEKSVVDEEFKTICKEDVLDILSWATVDNTDPKAGFTYACAVGRDYMVDETMREIVNNALDENSLVEVPSFRLADAVKMRQVGKLN</sequence>
<dbReference type="PANTHER" id="PTHR13966:SF17">
    <property type="entry name" value="ENDONUCLEASE-RELATED"/>
    <property type="match status" value="1"/>
</dbReference>
<name>A0A7D3SUM5_TRICA</name>
<keyword evidence="5" id="KW-0732">Signal</keyword>
<feature type="binding site" evidence="4">
    <location>
        <position position="260"/>
    </location>
    <ligand>
        <name>Mg(2+)</name>
        <dbReference type="ChEBI" id="CHEBI:18420"/>
        <note>catalytic</note>
    </ligand>
</feature>
<organism evidence="7">
    <name type="scientific">Tribolium castaneum</name>
    <name type="common">Red flour beetle</name>
    <dbReference type="NCBI Taxonomy" id="7070"/>
    <lineage>
        <taxon>Eukaryota</taxon>
        <taxon>Metazoa</taxon>
        <taxon>Ecdysozoa</taxon>
        <taxon>Arthropoda</taxon>
        <taxon>Hexapoda</taxon>
        <taxon>Insecta</taxon>
        <taxon>Pterygota</taxon>
        <taxon>Neoptera</taxon>
        <taxon>Endopterygota</taxon>
        <taxon>Coleoptera</taxon>
        <taxon>Polyphaga</taxon>
        <taxon>Cucujiformia</taxon>
        <taxon>Tenebrionidae</taxon>
        <taxon>Tenebrionidae incertae sedis</taxon>
        <taxon>Tribolium</taxon>
    </lineage>
</organism>
<dbReference type="InterPro" id="IPR044929">
    <property type="entry name" value="DNA/RNA_non-sp_Endonuclease_sf"/>
</dbReference>
<feature type="signal peptide" evidence="5">
    <location>
        <begin position="1"/>
        <end position="17"/>
    </location>
</feature>
<feature type="domain" description="DNA/RNA non-specific endonuclease/pyrophosphatase/phosphodiesterase" evidence="6">
    <location>
        <begin position="149"/>
        <end position="387"/>
    </location>
</feature>
<dbReference type="PANTHER" id="PTHR13966">
    <property type="entry name" value="ENDONUCLEASE RELATED"/>
    <property type="match status" value="1"/>
</dbReference>
<proteinExistence type="evidence at transcript level"/>
<dbReference type="InterPro" id="IPR001604">
    <property type="entry name" value="Endo_G_ENPP1-like_dom"/>
</dbReference>
<dbReference type="GO" id="GO:0003676">
    <property type="term" value="F:nucleic acid binding"/>
    <property type="evidence" value="ECO:0007669"/>
    <property type="project" value="InterPro"/>
</dbReference>
<gene>
    <name evidence="7" type="primary">dsRNase2</name>
</gene>
<evidence type="ECO:0000256" key="5">
    <source>
        <dbReference type="SAM" id="SignalP"/>
    </source>
</evidence>
<keyword evidence="2" id="KW-0540">Nuclease</keyword>
<evidence type="ECO:0000256" key="3">
    <source>
        <dbReference type="ARBA" id="ARBA00022759"/>
    </source>
</evidence>
<dbReference type="InterPro" id="IPR040255">
    <property type="entry name" value="Non-specific_endonuclease"/>
</dbReference>
<dbReference type="AlphaFoldDB" id="A0A7D3SUM5"/>
<dbReference type="GO" id="GO:0046872">
    <property type="term" value="F:metal ion binding"/>
    <property type="evidence" value="ECO:0007669"/>
    <property type="project" value="UniProtKB-KW"/>
</dbReference>
<evidence type="ECO:0000313" key="7">
    <source>
        <dbReference type="EMBL" id="QJD55727.1"/>
    </source>
</evidence>
<evidence type="ECO:0000256" key="4">
    <source>
        <dbReference type="PIRSR" id="PIRSR640255-2"/>
    </source>
</evidence>
<dbReference type="GO" id="GO:0016787">
    <property type="term" value="F:hydrolase activity"/>
    <property type="evidence" value="ECO:0007669"/>
    <property type="project" value="InterPro"/>
</dbReference>